<protein>
    <recommendedName>
        <fullName evidence="4">G-patch domain-containing protein</fullName>
    </recommendedName>
</protein>
<accession>A0ABD0YNG2</accession>
<dbReference type="Proteomes" id="UP001558652">
    <property type="component" value="Unassembled WGS sequence"/>
</dbReference>
<comment type="subcellular location">
    <subcellularLocation>
        <location evidence="1">Nucleus</location>
    </subcellularLocation>
</comment>
<evidence type="ECO:0000313" key="6">
    <source>
        <dbReference type="Proteomes" id="UP001558652"/>
    </source>
</evidence>
<dbReference type="SMART" id="SM00443">
    <property type="entry name" value="G_patch"/>
    <property type="match status" value="1"/>
</dbReference>
<dbReference type="AlphaFoldDB" id="A0ABD0YNG2"/>
<evidence type="ECO:0000313" key="5">
    <source>
        <dbReference type="EMBL" id="KAL1132715.1"/>
    </source>
</evidence>
<dbReference type="GO" id="GO:0005634">
    <property type="term" value="C:nucleus"/>
    <property type="evidence" value="ECO:0007669"/>
    <property type="project" value="UniProtKB-SubCell"/>
</dbReference>
<proteinExistence type="predicted"/>
<feature type="compositionally biased region" description="Basic and acidic residues" evidence="3">
    <location>
        <begin position="409"/>
        <end position="418"/>
    </location>
</feature>
<gene>
    <name evidence="5" type="ORF">AAG570_010667</name>
</gene>
<dbReference type="InterPro" id="IPR000467">
    <property type="entry name" value="G_patch_dom"/>
</dbReference>
<feature type="compositionally biased region" description="Basic and acidic residues" evidence="3">
    <location>
        <begin position="307"/>
        <end position="329"/>
    </location>
</feature>
<dbReference type="InterPro" id="IPR045166">
    <property type="entry name" value="Spp2-like"/>
</dbReference>
<keyword evidence="2" id="KW-0539">Nucleus</keyword>
<feature type="compositionally biased region" description="Basic and acidic residues" evidence="3">
    <location>
        <begin position="337"/>
        <end position="347"/>
    </location>
</feature>
<feature type="domain" description="G-patch" evidence="4">
    <location>
        <begin position="159"/>
        <end position="188"/>
    </location>
</feature>
<keyword evidence="6" id="KW-1185">Reference proteome</keyword>
<name>A0ABD0YNG2_9HEMI</name>
<dbReference type="Pfam" id="PF12656">
    <property type="entry name" value="G-patch_2"/>
    <property type="match status" value="1"/>
</dbReference>
<dbReference type="PANTHER" id="PTHR15818:SF2">
    <property type="entry name" value="G-PATCH DOMAIN AND KOW MOTIFS-CONTAINING PROTEIN"/>
    <property type="match status" value="1"/>
</dbReference>
<comment type="caution">
    <text evidence="5">The sequence shown here is derived from an EMBL/GenBank/DDBJ whole genome shotgun (WGS) entry which is preliminary data.</text>
</comment>
<feature type="compositionally biased region" description="Basic residues" evidence="3">
    <location>
        <begin position="373"/>
        <end position="408"/>
    </location>
</feature>
<organism evidence="5 6">
    <name type="scientific">Ranatra chinensis</name>
    <dbReference type="NCBI Taxonomy" id="642074"/>
    <lineage>
        <taxon>Eukaryota</taxon>
        <taxon>Metazoa</taxon>
        <taxon>Ecdysozoa</taxon>
        <taxon>Arthropoda</taxon>
        <taxon>Hexapoda</taxon>
        <taxon>Insecta</taxon>
        <taxon>Pterygota</taxon>
        <taxon>Neoptera</taxon>
        <taxon>Paraneoptera</taxon>
        <taxon>Hemiptera</taxon>
        <taxon>Heteroptera</taxon>
        <taxon>Panheteroptera</taxon>
        <taxon>Nepomorpha</taxon>
        <taxon>Nepidae</taxon>
        <taxon>Ranatrinae</taxon>
        <taxon>Ranatra</taxon>
    </lineage>
</organism>
<reference evidence="5 6" key="1">
    <citation type="submission" date="2024-07" db="EMBL/GenBank/DDBJ databases">
        <title>Chromosome-level genome assembly of the water stick insect Ranatra chinensis (Heteroptera: Nepidae).</title>
        <authorList>
            <person name="Liu X."/>
        </authorList>
    </citation>
    <scope>NUCLEOTIDE SEQUENCE [LARGE SCALE GENOMIC DNA]</scope>
    <source>
        <strain evidence="5">Cailab_2021Rc</strain>
        <tissue evidence="5">Muscle</tissue>
    </source>
</reference>
<feature type="compositionally biased region" description="Polar residues" evidence="3">
    <location>
        <begin position="297"/>
        <end position="306"/>
    </location>
</feature>
<feature type="region of interest" description="Disordered" evidence="3">
    <location>
        <begin position="296"/>
        <end position="418"/>
    </location>
</feature>
<dbReference type="InterPro" id="IPR026822">
    <property type="entry name" value="Spp2/MOS2_G-patch"/>
</dbReference>
<feature type="compositionally biased region" description="Basic residues" evidence="3">
    <location>
        <begin position="348"/>
        <end position="358"/>
    </location>
</feature>
<dbReference type="PROSITE" id="PS50174">
    <property type="entry name" value="G_PATCH"/>
    <property type="match status" value="1"/>
</dbReference>
<sequence>MAGEKKKICFGFSKISKRNAIAPPINAKPDTSVQYIECVEENSIKVIGGNDSIEKKELVIPMKNDNTLRDNLLATIEKRNKVNNEIVTSEPSDTQVNIKAEQENKPLTLDEMAAKEILEEAKKEDIQKEEPKIHTVPLVSNIGVTEKESTLEDYDNIPVSDFGLAMLRGMGWAPDKGIGKNEKLIKPPSPILRPKGMGLGADKVVRKENAAKPKAELVLKKGSSVKVLAGQYKHCYGRVEGFDDIGRVIIKLSISNSVVSLSEFMVEVVSNEDYIKNSKVLNVSKFYEYKEKEIEGNNGNKLSSQNDRNEKVVKPESGKFQKAKNKNDEISDSESSMDGKTKSNKERKNGKKNTKPHSRSSSVSSDSSYEKSSRKKSSRHKKHKLSRKHRSRSRSRSRQDKFKRKHRYKSPERKSKNK</sequence>
<evidence type="ECO:0000256" key="2">
    <source>
        <dbReference type="ARBA" id="ARBA00023242"/>
    </source>
</evidence>
<dbReference type="EMBL" id="JBFDAA010000005">
    <property type="protein sequence ID" value="KAL1132715.1"/>
    <property type="molecule type" value="Genomic_DNA"/>
</dbReference>
<evidence type="ECO:0000259" key="4">
    <source>
        <dbReference type="PROSITE" id="PS50174"/>
    </source>
</evidence>
<evidence type="ECO:0000256" key="3">
    <source>
        <dbReference type="SAM" id="MobiDB-lite"/>
    </source>
</evidence>
<dbReference type="PANTHER" id="PTHR15818">
    <property type="entry name" value="G PATCH AND KOW-CONTAINING"/>
    <property type="match status" value="1"/>
</dbReference>
<evidence type="ECO:0000256" key="1">
    <source>
        <dbReference type="ARBA" id="ARBA00004123"/>
    </source>
</evidence>